<keyword evidence="2 8" id="KW-0732">Signal</keyword>
<dbReference type="InterPro" id="IPR006665">
    <property type="entry name" value="OmpA-like"/>
</dbReference>
<keyword evidence="13" id="KW-1185">Reference proteome</keyword>
<name>A0ABX2IN75_9RHOO</name>
<accession>A0ABX2IN75</accession>
<dbReference type="PROSITE" id="PS51257">
    <property type="entry name" value="PROKAR_LIPOPROTEIN"/>
    <property type="match status" value="1"/>
</dbReference>
<keyword evidence="4 8" id="KW-0564">Palmitate</keyword>
<dbReference type="Pfam" id="PF00691">
    <property type="entry name" value="OmpA"/>
    <property type="match status" value="1"/>
</dbReference>
<dbReference type="InterPro" id="IPR014169">
    <property type="entry name" value="Pal_lipo_C"/>
</dbReference>
<keyword evidence="5 8" id="KW-0998">Cell outer membrane</keyword>
<comment type="subunit">
    <text evidence="8">The Tol-Pal system is composed of five core proteins: the inner membrane proteins TolA, TolQ and TolR, the periplasmic protein TolB and the outer membrane protein Pal. They form a network linking the inner and outer membranes and the peptidoglycan layer.</text>
</comment>
<evidence type="ECO:0000256" key="6">
    <source>
        <dbReference type="ARBA" id="ARBA00023288"/>
    </source>
</evidence>
<evidence type="ECO:0000313" key="13">
    <source>
        <dbReference type="Proteomes" id="UP000778523"/>
    </source>
</evidence>
<evidence type="ECO:0000259" key="11">
    <source>
        <dbReference type="PROSITE" id="PS51123"/>
    </source>
</evidence>
<evidence type="ECO:0000256" key="7">
    <source>
        <dbReference type="ARBA" id="ARBA00023306"/>
    </source>
</evidence>
<dbReference type="HAMAP" id="MF_02204">
    <property type="entry name" value="Pal"/>
    <property type="match status" value="1"/>
</dbReference>
<dbReference type="InterPro" id="IPR039001">
    <property type="entry name" value="Pal"/>
</dbReference>
<dbReference type="SUPFAM" id="SSF103088">
    <property type="entry name" value="OmpA-like"/>
    <property type="match status" value="1"/>
</dbReference>
<dbReference type="NCBIfam" id="TIGR02802">
    <property type="entry name" value="Pal_lipo"/>
    <property type="match status" value="1"/>
</dbReference>
<evidence type="ECO:0000256" key="4">
    <source>
        <dbReference type="ARBA" id="ARBA00023139"/>
    </source>
</evidence>
<dbReference type="InterPro" id="IPR050330">
    <property type="entry name" value="Bact_OuterMem_StrucFunc"/>
</dbReference>
<evidence type="ECO:0000313" key="12">
    <source>
        <dbReference type="EMBL" id="NSL55733.1"/>
    </source>
</evidence>
<organism evidence="12 13">
    <name type="scientific">Uliginosibacterium aquaticum</name>
    <dbReference type="NCBI Taxonomy" id="2731212"/>
    <lineage>
        <taxon>Bacteria</taxon>
        <taxon>Pseudomonadati</taxon>
        <taxon>Pseudomonadota</taxon>
        <taxon>Betaproteobacteria</taxon>
        <taxon>Rhodocyclales</taxon>
        <taxon>Zoogloeaceae</taxon>
        <taxon>Uliginosibacterium</taxon>
    </lineage>
</organism>
<comment type="similarity">
    <text evidence="8">Belongs to the Pal lipoprotein family.</text>
</comment>
<comment type="subcellular location">
    <subcellularLocation>
        <location evidence="8">Cell outer membrane</location>
        <topology evidence="8">Lipid-anchor</topology>
    </subcellularLocation>
</comment>
<dbReference type="InterPro" id="IPR036737">
    <property type="entry name" value="OmpA-like_sf"/>
</dbReference>
<keyword evidence="1 8" id="KW-0132">Cell division</keyword>
<dbReference type="InterPro" id="IPR006690">
    <property type="entry name" value="OMPA-like_CS"/>
</dbReference>
<keyword evidence="7 8" id="KW-0131">Cell cycle</keyword>
<dbReference type="PANTHER" id="PTHR30329:SF21">
    <property type="entry name" value="LIPOPROTEIN YIAD-RELATED"/>
    <property type="match status" value="1"/>
</dbReference>
<comment type="caution">
    <text evidence="12">The sequence shown here is derived from an EMBL/GenBank/DDBJ whole genome shotgun (WGS) entry which is preliminary data.</text>
</comment>
<evidence type="ECO:0000256" key="2">
    <source>
        <dbReference type="ARBA" id="ARBA00022729"/>
    </source>
</evidence>
<dbReference type="RefSeq" id="WP_101940569.1">
    <property type="nucleotide sequence ID" value="NZ_JABCSC020000003.1"/>
</dbReference>
<dbReference type="PROSITE" id="PS51123">
    <property type="entry name" value="OMPA_2"/>
    <property type="match status" value="1"/>
</dbReference>
<evidence type="ECO:0000256" key="9">
    <source>
        <dbReference type="SAM" id="MobiDB-lite"/>
    </source>
</evidence>
<feature type="chain" id="PRO_5046482948" description="Peptidoglycan-associated lipoprotein" evidence="10">
    <location>
        <begin position="25"/>
        <end position="175"/>
    </location>
</feature>
<comment type="function">
    <text evidence="8">Part of the Tol-Pal system, which plays a role in outer membrane invagination during cell division and is important for maintaining outer membrane integrity.</text>
</comment>
<proteinExistence type="inferred from homology"/>
<dbReference type="PRINTS" id="PR01021">
    <property type="entry name" value="OMPADOMAIN"/>
</dbReference>
<evidence type="ECO:0000256" key="8">
    <source>
        <dbReference type="HAMAP-Rule" id="MF_02204"/>
    </source>
</evidence>
<dbReference type="PROSITE" id="PS01068">
    <property type="entry name" value="OMPA_1"/>
    <property type="match status" value="1"/>
</dbReference>
<dbReference type="Gene3D" id="3.30.1330.60">
    <property type="entry name" value="OmpA-like domain"/>
    <property type="match status" value="1"/>
</dbReference>
<evidence type="ECO:0000256" key="3">
    <source>
        <dbReference type="ARBA" id="ARBA00023136"/>
    </source>
</evidence>
<keyword evidence="6 8" id="KW-0449">Lipoprotein</keyword>
<evidence type="ECO:0000256" key="1">
    <source>
        <dbReference type="ARBA" id="ARBA00022618"/>
    </source>
</evidence>
<reference evidence="12 13" key="1">
    <citation type="submission" date="2020-06" db="EMBL/GenBank/DDBJ databases">
        <title>Draft genome of Uliginosibacterium sp. IMCC34675.</title>
        <authorList>
            <person name="Song J."/>
        </authorList>
    </citation>
    <scope>NUCLEOTIDE SEQUENCE [LARGE SCALE GENOMIC DNA]</scope>
    <source>
        <strain evidence="12 13">IMCC34675</strain>
    </source>
</reference>
<dbReference type="PANTHER" id="PTHR30329">
    <property type="entry name" value="STATOR ELEMENT OF FLAGELLAR MOTOR COMPLEX"/>
    <property type="match status" value="1"/>
</dbReference>
<dbReference type="CDD" id="cd07185">
    <property type="entry name" value="OmpA_C-like"/>
    <property type="match status" value="1"/>
</dbReference>
<dbReference type="EMBL" id="JABCSC020000003">
    <property type="protein sequence ID" value="NSL55733.1"/>
    <property type="molecule type" value="Genomic_DNA"/>
</dbReference>
<dbReference type="Proteomes" id="UP000778523">
    <property type="component" value="Unassembled WGS sequence"/>
</dbReference>
<evidence type="ECO:0000256" key="10">
    <source>
        <dbReference type="SAM" id="SignalP"/>
    </source>
</evidence>
<gene>
    <name evidence="8 12" type="primary">pal</name>
    <name evidence="12" type="ORF">HJ583_011910</name>
</gene>
<feature type="domain" description="OmpA-like" evidence="11">
    <location>
        <begin position="59"/>
        <end position="175"/>
    </location>
</feature>
<protein>
    <recommendedName>
        <fullName evidence="8">Peptidoglycan-associated lipoprotein</fullName>
        <shortName evidence="8">PAL</shortName>
    </recommendedName>
</protein>
<feature type="signal peptide" evidence="10">
    <location>
        <begin position="1"/>
        <end position="24"/>
    </location>
</feature>
<keyword evidence="3 8" id="KW-0472">Membrane</keyword>
<evidence type="ECO:0000256" key="5">
    <source>
        <dbReference type="ARBA" id="ARBA00023237"/>
    </source>
</evidence>
<dbReference type="InterPro" id="IPR006664">
    <property type="entry name" value="OMP_bac"/>
</dbReference>
<feature type="region of interest" description="Disordered" evidence="9">
    <location>
        <begin position="25"/>
        <end position="45"/>
    </location>
</feature>
<sequence>MKKSLIITATLAALLAACSSTPTAPVEDRSAAQSAPKSDLQTKEVPKANIDPFKEAGALDKIPLLQKRSIYFEYDKYDISLDYVTIIEAHSKYLKANPAAKVLIQGNADERGSREYNLALGQKRAEAVASNLKLLGVKADAVEAVSLGEEKPKATGHDEASWAENRRADLVYGAK</sequence>